<accession>A0A3S0SLS9</accession>
<protein>
    <submittedName>
        <fullName evidence="2">Carboxymuconolactone decarboxylase family protein</fullName>
    </submittedName>
</protein>
<dbReference type="NCBIfam" id="TIGR00778">
    <property type="entry name" value="ahpD_dom"/>
    <property type="match status" value="1"/>
</dbReference>
<dbReference type="RefSeq" id="WP_047616642.1">
    <property type="nucleotide sequence ID" value="NZ_BMFI01000007.1"/>
</dbReference>
<dbReference type="GO" id="GO:0051920">
    <property type="term" value="F:peroxiredoxin activity"/>
    <property type="evidence" value="ECO:0007669"/>
    <property type="project" value="InterPro"/>
</dbReference>
<dbReference type="PANTHER" id="PTHR34846:SF10">
    <property type="entry name" value="CYTOPLASMIC PROTEIN"/>
    <property type="match status" value="1"/>
</dbReference>
<dbReference type="SUPFAM" id="SSF69118">
    <property type="entry name" value="AhpD-like"/>
    <property type="match status" value="1"/>
</dbReference>
<name>A0A3S0SLS9_9HYPH</name>
<dbReference type="InterPro" id="IPR029032">
    <property type="entry name" value="AhpD-like"/>
</dbReference>
<evidence type="ECO:0000313" key="2">
    <source>
        <dbReference type="EMBL" id="RUM00266.1"/>
    </source>
</evidence>
<dbReference type="InterPro" id="IPR003779">
    <property type="entry name" value="CMD-like"/>
</dbReference>
<feature type="domain" description="Carboxymuconolactone decarboxylase-like" evidence="1">
    <location>
        <begin position="22"/>
        <end position="93"/>
    </location>
</feature>
<evidence type="ECO:0000313" key="3">
    <source>
        <dbReference type="Proteomes" id="UP000273611"/>
    </source>
</evidence>
<dbReference type="Pfam" id="PF02627">
    <property type="entry name" value="CMD"/>
    <property type="match status" value="1"/>
</dbReference>
<gene>
    <name evidence="2" type="ORF">EEQ99_18110</name>
</gene>
<sequence>MIKRLNFMAYRNSGIDGLVAVEAWIAKSFDPKLLELVKVRVSQMNGCAHCLHMHRQDALKLGETDDRLLLLNAWRESQLFTTRERAALVWAEALTEITKSHAPDDIYEEAHANFSDDEFLALSIGVAMINAWNRLAIGFRLQHPADHKRAAA</sequence>
<dbReference type="GeneID" id="75222384"/>
<dbReference type="PANTHER" id="PTHR34846">
    <property type="entry name" value="4-CARBOXYMUCONOLACTONE DECARBOXYLASE FAMILY PROTEIN (AFU_ORTHOLOGUE AFUA_6G11590)"/>
    <property type="match status" value="1"/>
</dbReference>
<organism evidence="2 3">
    <name type="scientific">Rhizobium anhuiense</name>
    <dbReference type="NCBI Taxonomy" id="1184720"/>
    <lineage>
        <taxon>Bacteria</taxon>
        <taxon>Pseudomonadati</taxon>
        <taxon>Pseudomonadota</taxon>
        <taxon>Alphaproteobacteria</taxon>
        <taxon>Hyphomicrobiales</taxon>
        <taxon>Rhizobiaceae</taxon>
        <taxon>Rhizobium/Agrobacterium group</taxon>
        <taxon>Rhizobium</taxon>
    </lineage>
</organism>
<proteinExistence type="predicted"/>
<dbReference type="AlphaFoldDB" id="A0A3S0SLS9"/>
<dbReference type="InterPro" id="IPR004675">
    <property type="entry name" value="AhpD_core"/>
</dbReference>
<evidence type="ECO:0000259" key="1">
    <source>
        <dbReference type="Pfam" id="PF02627"/>
    </source>
</evidence>
<dbReference type="EMBL" id="RIBW01000008">
    <property type="protein sequence ID" value="RUM00266.1"/>
    <property type="molecule type" value="Genomic_DNA"/>
</dbReference>
<dbReference type="Proteomes" id="UP000273611">
    <property type="component" value="Unassembled WGS sequence"/>
</dbReference>
<comment type="caution">
    <text evidence="2">The sequence shown here is derived from an EMBL/GenBank/DDBJ whole genome shotgun (WGS) entry which is preliminary data.</text>
</comment>
<dbReference type="Gene3D" id="1.20.1290.10">
    <property type="entry name" value="AhpD-like"/>
    <property type="match status" value="1"/>
</dbReference>
<reference evidence="2 3" key="1">
    <citation type="journal article" date="2015" name="Int. J. Syst. Evol. Microbiol.">
        <title>Rhizobium anhuiense sp. nov., isolated from effective nodules of Vicia faba and Pisum sativum.</title>
        <authorList>
            <person name="Zhang Y.J."/>
            <person name="Zheng W.T."/>
            <person name="Everall I."/>
            <person name="Young J.P."/>
            <person name="Zhang X.X."/>
            <person name="Tian C.F."/>
            <person name="Sui X.H."/>
            <person name="Wang E.T."/>
            <person name="Chen W.X."/>
        </authorList>
    </citation>
    <scope>NUCLEOTIDE SEQUENCE [LARGE SCALE GENOMIC DNA]</scope>
    <source>
        <strain evidence="2 3">CCBAU 23252</strain>
    </source>
</reference>